<organism evidence="6 7">
    <name type="scientific">Plutella xylostella</name>
    <name type="common">Diamondback moth</name>
    <name type="synonym">Plutella maculipennis</name>
    <dbReference type="NCBI Taxonomy" id="51655"/>
    <lineage>
        <taxon>Eukaryota</taxon>
        <taxon>Metazoa</taxon>
        <taxon>Ecdysozoa</taxon>
        <taxon>Arthropoda</taxon>
        <taxon>Hexapoda</taxon>
        <taxon>Insecta</taxon>
        <taxon>Pterygota</taxon>
        <taxon>Neoptera</taxon>
        <taxon>Endopterygota</taxon>
        <taxon>Lepidoptera</taxon>
        <taxon>Glossata</taxon>
        <taxon>Ditrysia</taxon>
        <taxon>Yponomeutoidea</taxon>
        <taxon>Plutellidae</taxon>
        <taxon>Plutella</taxon>
    </lineage>
</organism>
<dbReference type="SUPFAM" id="SSF48652">
    <property type="entry name" value="Tetraspanin"/>
    <property type="match status" value="1"/>
</dbReference>
<evidence type="ECO:0000256" key="4">
    <source>
        <dbReference type="ARBA" id="ARBA00023136"/>
    </source>
</evidence>
<keyword evidence="2 5" id="KW-0812">Transmembrane</keyword>
<dbReference type="Gene3D" id="1.10.1450.10">
    <property type="entry name" value="Tetraspanin"/>
    <property type="match status" value="1"/>
</dbReference>
<evidence type="ECO:0000313" key="6">
    <source>
        <dbReference type="EMBL" id="CAG9090933.1"/>
    </source>
</evidence>
<evidence type="ECO:0000256" key="3">
    <source>
        <dbReference type="ARBA" id="ARBA00022989"/>
    </source>
</evidence>
<dbReference type="CDD" id="cd03127">
    <property type="entry name" value="tetraspanin_LEL"/>
    <property type="match status" value="1"/>
</dbReference>
<evidence type="ECO:0000256" key="1">
    <source>
        <dbReference type="ARBA" id="ARBA00004141"/>
    </source>
</evidence>
<dbReference type="AlphaFoldDB" id="A0A8S4D5T9"/>
<dbReference type="GO" id="GO:0016020">
    <property type="term" value="C:membrane"/>
    <property type="evidence" value="ECO:0007669"/>
    <property type="project" value="UniProtKB-SubCell"/>
</dbReference>
<keyword evidence="4 5" id="KW-0472">Membrane</keyword>
<sequence>MTRRCGLVLFACAGLLLSFGVILGGSTAWSLIRISYYFWTTDLHIELGSSLLIIMAAALCMPICWVATIVPYHPNKFSIPATLMCLVIAALALMCAGLTSSAALARSLRDPGLNRSMHEAMRRDPHDQSVRTAFSAMQLELQCCGVQSYEDWYGHRQTLPASCCGKVPVKHGDGCETPLYTSGCLRPAAVELRYFTDSCAVLGLSIVIVLTVTLLATAYLVVDSVVEPVCPNLLKGSHAVRVACLSPSVQYVSLPSPVPMPLPARAQPMSAPSL</sequence>
<accession>A0A8S4D5T9</accession>
<dbReference type="EMBL" id="CAJHNJ030000002">
    <property type="protein sequence ID" value="CAG9090933.1"/>
    <property type="molecule type" value="Genomic_DNA"/>
</dbReference>
<proteinExistence type="predicted"/>
<keyword evidence="3 5" id="KW-1133">Transmembrane helix</keyword>
<comment type="subcellular location">
    <subcellularLocation>
        <location evidence="1">Membrane</location>
        <topology evidence="1">Multi-pass membrane protein</topology>
    </subcellularLocation>
</comment>
<comment type="caution">
    <text evidence="6">The sequence shown here is derived from an EMBL/GenBank/DDBJ whole genome shotgun (WGS) entry which is preliminary data.</text>
</comment>
<dbReference type="InterPro" id="IPR018499">
    <property type="entry name" value="Tetraspanin/Peripherin"/>
</dbReference>
<protein>
    <submittedName>
        <fullName evidence="6">(diamondback moth) hypothetical protein</fullName>
    </submittedName>
</protein>
<evidence type="ECO:0000256" key="2">
    <source>
        <dbReference type="ARBA" id="ARBA00022692"/>
    </source>
</evidence>
<feature type="transmembrane region" description="Helical" evidence="5">
    <location>
        <begin position="52"/>
        <end position="72"/>
    </location>
</feature>
<evidence type="ECO:0000313" key="7">
    <source>
        <dbReference type="Proteomes" id="UP000653454"/>
    </source>
</evidence>
<feature type="transmembrane region" description="Helical" evidence="5">
    <location>
        <begin position="84"/>
        <end position="105"/>
    </location>
</feature>
<feature type="transmembrane region" description="Helical" evidence="5">
    <location>
        <begin position="200"/>
        <end position="222"/>
    </location>
</feature>
<gene>
    <name evidence="6" type="ORF">PLXY2_LOCUS836</name>
</gene>
<name>A0A8S4D5T9_PLUXY</name>
<reference evidence="6" key="1">
    <citation type="submission" date="2020-11" db="EMBL/GenBank/DDBJ databases">
        <authorList>
            <person name="Whiteford S."/>
        </authorList>
    </citation>
    <scope>NUCLEOTIDE SEQUENCE</scope>
</reference>
<evidence type="ECO:0000256" key="5">
    <source>
        <dbReference type="SAM" id="Phobius"/>
    </source>
</evidence>
<keyword evidence="7" id="KW-1185">Reference proteome</keyword>
<dbReference type="InterPro" id="IPR008952">
    <property type="entry name" value="Tetraspanin_EC2_sf"/>
</dbReference>
<dbReference type="Pfam" id="PF00335">
    <property type="entry name" value="Tetraspanin"/>
    <property type="match status" value="1"/>
</dbReference>
<dbReference type="Proteomes" id="UP000653454">
    <property type="component" value="Unassembled WGS sequence"/>
</dbReference>